<protein>
    <recommendedName>
        <fullName evidence="5">Urease accessory protein UreE</fullName>
    </recommendedName>
</protein>
<keyword evidence="9" id="KW-1185">Reference proteome</keyword>
<keyword evidence="4 5" id="KW-0143">Chaperone</keyword>
<proteinExistence type="inferred from homology"/>
<reference evidence="8 9" key="1">
    <citation type="submission" date="2018-05" db="EMBL/GenBank/DDBJ databases">
        <title>Leucothrix arctica sp. nov., isolated from Arctic seawater.</title>
        <authorList>
            <person name="Choi A."/>
            <person name="Baek K."/>
        </authorList>
    </citation>
    <scope>NUCLEOTIDE SEQUENCE [LARGE SCALE GENOMIC DNA]</scope>
    <source>
        <strain evidence="8 9">IMCC9719</strain>
    </source>
</reference>
<evidence type="ECO:0000256" key="2">
    <source>
        <dbReference type="ARBA" id="ARBA00022490"/>
    </source>
</evidence>
<accession>A0A317C7Z3</accession>
<feature type="domain" description="UreE urease accessory N-terminal" evidence="7">
    <location>
        <begin position="1"/>
        <end position="68"/>
    </location>
</feature>
<dbReference type="SMART" id="SM00988">
    <property type="entry name" value="UreE_N"/>
    <property type="match status" value="1"/>
</dbReference>
<comment type="similarity">
    <text evidence="5">Belongs to the UreE family.</text>
</comment>
<feature type="region of interest" description="Disordered" evidence="6">
    <location>
        <begin position="137"/>
        <end position="166"/>
    </location>
</feature>
<keyword evidence="3 5" id="KW-0533">Nickel</keyword>
<dbReference type="GO" id="GO:0005737">
    <property type="term" value="C:cytoplasm"/>
    <property type="evidence" value="ECO:0007669"/>
    <property type="project" value="UniProtKB-SubCell"/>
</dbReference>
<dbReference type="GO" id="GO:0019627">
    <property type="term" value="P:urea metabolic process"/>
    <property type="evidence" value="ECO:0007669"/>
    <property type="project" value="InterPro"/>
</dbReference>
<comment type="subcellular location">
    <subcellularLocation>
        <location evidence="1 5">Cytoplasm</location>
    </subcellularLocation>
</comment>
<gene>
    <name evidence="5" type="primary">ureE</name>
    <name evidence="8" type="ORF">DKT75_14200</name>
</gene>
<dbReference type="Gene3D" id="3.30.70.790">
    <property type="entry name" value="UreE, C-terminal domain"/>
    <property type="match status" value="1"/>
</dbReference>
<dbReference type="Gene3D" id="2.60.260.20">
    <property type="entry name" value="Urease metallochaperone UreE, N-terminal domain"/>
    <property type="match status" value="1"/>
</dbReference>
<dbReference type="SUPFAM" id="SSF69737">
    <property type="entry name" value="Urease metallochaperone UreE, C-terminal domain"/>
    <property type="match status" value="1"/>
</dbReference>
<keyword evidence="2 5" id="KW-0963">Cytoplasm</keyword>
<dbReference type="GO" id="GO:0016151">
    <property type="term" value="F:nickel cation binding"/>
    <property type="evidence" value="ECO:0007669"/>
    <property type="project" value="UniProtKB-UniRule"/>
</dbReference>
<evidence type="ECO:0000256" key="6">
    <source>
        <dbReference type="SAM" id="MobiDB-lite"/>
    </source>
</evidence>
<dbReference type="OrthoDB" id="5421304at2"/>
<dbReference type="EMBL" id="QGKL01000039">
    <property type="protein sequence ID" value="PWQ94449.1"/>
    <property type="molecule type" value="Genomic_DNA"/>
</dbReference>
<dbReference type="RefSeq" id="WP_109824098.1">
    <property type="nucleotide sequence ID" value="NZ_QGKL01000039.1"/>
</dbReference>
<evidence type="ECO:0000256" key="3">
    <source>
        <dbReference type="ARBA" id="ARBA00022596"/>
    </source>
</evidence>
<dbReference type="SUPFAM" id="SSF69287">
    <property type="entry name" value="Urease metallochaperone UreE, N-terminal domain"/>
    <property type="match status" value="1"/>
</dbReference>
<evidence type="ECO:0000313" key="9">
    <source>
        <dbReference type="Proteomes" id="UP000245506"/>
    </source>
</evidence>
<evidence type="ECO:0000259" key="7">
    <source>
        <dbReference type="SMART" id="SM00988"/>
    </source>
</evidence>
<dbReference type="GO" id="GO:0065003">
    <property type="term" value="P:protein-containing complex assembly"/>
    <property type="evidence" value="ECO:0007669"/>
    <property type="project" value="InterPro"/>
</dbReference>
<feature type="compositionally biased region" description="Low complexity" evidence="6">
    <location>
        <begin position="139"/>
        <end position="148"/>
    </location>
</feature>
<dbReference type="InterPro" id="IPR012406">
    <property type="entry name" value="UreE"/>
</dbReference>
<evidence type="ECO:0000256" key="4">
    <source>
        <dbReference type="ARBA" id="ARBA00023186"/>
    </source>
</evidence>
<dbReference type="InterPro" id="IPR036118">
    <property type="entry name" value="UreE_N_sf"/>
</dbReference>
<dbReference type="Pfam" id="PF02814">
    <property type="entry name" value="UreE_N"/>
    <property type="match status" value="1"/>
</dbReference>
<dbReference type="HAMAP" id="MF_00822">
    <property type="entry name" value="UreE"/>
    <property type="match status" value="1"/>
</dbReference>
<evidence type="ECO:0000256" key="5">
    <source>
        <dbReference type="HAMAP-Rule" id="MF_00822"/>
    </source>
</evidence>
<dbReference type="GO" id="GO:0051082">
    <property type="term" value="F:unfolded protein binding"/>
    <property type="evidence" value="ECO:0007669"/>
    <property type="project" value="UniProtKB-UniRule"/>
</dbReference>
<dbReference type="GO" id="GO:0006457">
    <property type="term" value="P:protein folding"/>
    <property type="evidence" value="ECO:0007669"/>
    <property type="project" value="InterPro"/>
</dbReference>
<comment type="function">
    <text evidence="5">Involved in urease metallocenter assembly. Binds nickel. Probably functions as a nickel donor during metallocenter assembly.</text>
</comment>
<organism evidence="8 9">
    <name type="scientific">Leucothrix arctica</name>
    <dbReference type="NCBI Taxonomy" id="1481894"/>
    <lineage>
        <taxon>Bacteria</taxon>
        <taxon>Pseudomonadati</taxon>
        <taxon>Pseudomonadota</taxon>
        <taxon>Gammaproteobacteria</taxon>
        <taxon>Thiotrichales</taxon>
        <taxon>Thiotrichaceae</taxon>
        <taxon>Leucothrix</taxon>
    </lineage>
</organism>
<dbReference type="CDD" id="cd00571">
    <property type="entry name" value="UreE"/>
    <property type="match status" value="1"/>
</dbReference>
<dbReference type="NCBIfam" id="NF009751">
    <property type="entry name" value="PRK13261.1-1"/>
    <property type="match status" value="1"/>
</dbReference>
<dbReference type="InterPro" id="IPR007864">
    <property type="entry name" value="UreE_C_dom"/>
</dbReference>
<name>A0A317C7Z3_9GAMM</name>
<dbReference type="PIRSF" id="PIRSF036402">
    <property type="entry name" value="Ureas_acces_UreE"/>
    <property type="match status" value="1"/>
</dbReference>
<dbReference type="InterPro" id="IPR004029">
    <property type="entry name" value="UreE_N"/>
</dbReference>
<comment type="caution">
    <text evidence="8">The sequence shown here is derived from an EMBL/GenBank/DDBJ whole genome shotgun (WGS) entry which is preliminary data.</text>
</comment>
<evidence type="ECO:0000256" key="1">
    <source>
        <dbReference type="ARBA" id="ARBA00004496"/>
    </source>
</evidence>
<dbReference type="Pfam" id="PF05194">
    <property type="entry name" value="UreE_C"/>
    <property type="match status" value="1"/>
</dbReference>
<dbReference type="Proteomes" id="UP000245506">
    <property type="component" value="Unassembled WGS sequence"/>
</dbReference>
<sequence length="166" mass="17861">MIRLTTKLTPEMASETVAQASVVLPLDLRIKTRQRVTLESGEDAGIFLEKGAILRGGEKLQSEDGLVVEIIAANENVSSVYVDDALALAKAAYHLGNRHIPLQIDTGVLRYQHDHVLDEMVKGFGLTVTVEQAPFEPEGGAYKSGSHAHGSHSHGAHSHGDGEHSH</sequence>
<dbReference type="AlphaFoldDB" id="A0A317C7Z3"/>
<evidence type="ECO:0000313" key="8">
    <source>
        <dbReference type="EMBL" id="PWQ94449.1"/>
    </source>
</evidence>